<dbReference type="SUPFAM" id="SSF118196">
    <property type="entry name" value="YaeB-like"/>
    <property type="match status" value="1"/>
</dbReference>
<sequence length="143" mass="15664">MSDAYSVREIGRVRSELKNLDTAPKQGDEGAPDAWVEYVPDLTPAFQGLSAGDEILLLTWLHQARRDVLRVHPRGDERNPETGVFSTRSPHRPNPIGLHPVTVLQTEPGRLHVRPVEAVDGTPVIDIKPVLGPANSSDAVAQR</sequence>
<dbReference type="PROSITE" id="PS51668">
    <property type="entry name" value="TSAA_2"/>
    <property type="match status" value="1"/>
</dbReference>
<keyword evidence="1" id="KW-0949">S-adenosyl-L-methionine</keyword>
<dbReference type="AlphaFoldDB" id="A0A6J4M928"/>
<comment type="similarity">
    <text evidence="2">Belongs to the tRNA methyltransferase O family.</text>
</comment>
<dbReference type="Gene3D" id="2.40.30.70">
    <property type="entry name" value="YaeB-like"/>
    <property type="match status" value="1"/>
</dbReference>
<gene>
    <name evidence="5" type="ORF">AVDCRST_MAG46-2472</name>
</gene>
<dbReference type="GO" id="GO:0008168">
    <property type="term" value="F:methyltransferase activity"/>
    <property type="evidence" value="ECO:0007669"/>
    <property type="project" value="UniProtKB-KW"/>
</dbReference>
<dbReference type="PANTHER" id="PTHR12818:SF0">
    <property type="entry name" value="TRNA (ADENINE(37)-N6)-METHYLTRANSFERASE"/>
    <property type="match status" value="1"/>
</dbReference>
<feature type="domain" description="TsaA-like" evidence="4">
    <location>
        <begin position="7"/>
        <end position="139"/>
    </location>
</feature>
<accession>A0A6J4M928</accession>
<dbReference type="GO" id="GO:0032259">
    <property type="term" value="P:methylation"/>
    <property type="evidence" value="ECO:0007669"/>
    <property type="project" value="UniProtKB-KW"/>
</dbReference>
<dbReference type="PROSITE" id="PS01318">
    <property type="entry name" value="TSAA_1"/>
    <property type="match status" value="1"/>
</dbReference>
<dbReference type="InterPro" id="IPR023368">
    <property type="entry name" value="UPF0066_cons_site"/>
</dbReference>
<evidence type="ECO:0000313" key="5">
    <source>
        <dbReference type="EMBL" id="CAA9349193.1"/>
    </source>
</evidence>
<dbReference type="InterPro" id="IPR036414">
    <property type="entry name" value="YaeB_N_sf"/>
</dbReference>
<dbReference type="NCBIfam" id="TIGR00104">
    <property type="entry name" value="tRNA_TsaA"/>
    <property type="match status" value="1"/>
</dbReference>
<reference evidence="5" key="1">
    <citation type="submission" date="2020-02" db="EMBL/GenBank/DDBJ databases">
        <authorList>
            <person name="Meier V. D."/>
        </authorList>
    </citation>
    <scope>NUCLEOTIDE SEQUENCE</scope>
    <source>
        <strain evidence="5">AVDCRST_MAG46</strain>
    </source>
</reference>
<evidence type="ECO:0000256" key="1">
    <source>
        <dbReference type="ARBA" id="ARBA00022691"/>
    </source>
</evidence>
<feature type="region of interest" description="Disordered" evidence="3">
    <location>
        <begin position="72"/>
        <end position="100"/>
    </location>
</feature>
<organism evidence="5">
    <name type="scientific">uncultured Nocardioidaceae bacterium</name>
    <dbReference type="NCBI Taxonomy" id="253824"/>
    <lineage>
        <taxon>Bacteria</taxon>
        <taxon>Bacillati</taxon>
        <taxon>Actinomycetota</taxon>
        <taxon>Actinomycetes</taxon>
        <taxon>Propionibacteriales</taxon>
        <taxon>Nocardioidaceae</taxon>
        <taxon>environmental samples</taxon>
    </lineage>
</organism>
<name>A0A6J4M928_9ACTN</name>
<dbReference type="EMBL" id="CADCUD010000169">
    <property type="protein sequence ID" value="CAA9349193.1"/>
    <property type="molecule type" value="Genomic_DNA"/>
</dbReference>
<dbReference type="InterPro" id="IPR036413">
    <property type="entry name" value="YaeB-like_sf"/>
</dbReference>
<proteinExistence type="inferred from homology"/>
<dbReference type="InterPro" id="IPR040372">
    <property type="entry name" value="YaeB-like"/>
</dbReference>
<evidence type="ECO:0000259" key="4">
    <source>
        <dbReference type="PROSITE" id="PS51668"/>
    </source>
</evidence>
<dbReference type="InterPro" id="IPR023370">
    <property type="entry name" value="TrmO-like_N"/>
</dbReference>
<evidence type="ECO:0000256" key="3">
    <source>
        <dbReference type="SAM" id="MobiDB-lite"/>
    </source>
</evidence>
<dbReference type="CDD" id="cd09281">
    <property type="entry name" value="UPF0066"/>
    <property type="match status" value="1"/>
</dbReference>
<keyword evidence="5" id="KW-0489">Methyltransferase</keyword>
<keyword evidence="5" id="KW-0808">Transferase</keyword>
<protein>
    <submittedName>
        <fullName evidence="5">tRNA (Adenine(37)-N6)-methyltransferase</fullName>
    </submittedName>
</protein>
<evidence type="ECO:0000256" key="2">
    <source>
        <dbReference type="ARBA" id="ARBA00033753"/>
    </source>
</evidence>
<dbReference type="Pfam" id="PF01980">
    <property type="entry name" value="TrmO_N"/>
    <property type="match status" value="1"/>
</dbReference>
<dbReference type="PANTHER" id="PTHR12818">
    <property type="entry name" value="TRNA (ADENINE(37)-N6)-METHYLTRANSFERASE"/>
    <property type="match status" value="1"/>
</dbReference>